<dbReference type="EMBL" id="DXBS01000060">
    <property type="protein sequence ID" value="HIZ24437.1"/>
    <property type="molecule type" value="Genomic_DNA"/>
</dbReference>
<dbReference type="InterPro" id="IPR010982">
    <property type="entry name" value="Lambda_DNA-bd_dom_sf"/>
</dbReference>
<dbReference type="CDD" id="cd01392">
    <property type="entry name" value="HTH_LacI"/>
    <property type="match status" value="1"/>
</dbReference>
<dbReference type="InterPro" id="IPR046335">
    <property type="entry name" value="LacI/GalR-like_sensor"/>
</dbReference>
<dbReference type="PANTHER" id="PTHR30146:SF95">
    <property type="entry name" value="RIBOSE OPERON REPRESSOR"/>
    <property type="match status" value="1"/>
</dbReference>
<dbReference type="Proteomes" id="UP000824044">
    <property type="component" value="Unassembled WGS sequence"/>
</dbReference>
<dbReference type="GO" id="GO:0003700">
    <property type="term" value="F:DNA-binding transcription factor activity"/>
    <property type="evidence" value="ECO:0007669"/>
    <property type="project" value="TreeGrafter"/>
</dbReference>
<dbReference type="SUPFAM" id="SSF47413">
    <property type="entry name" value="lambda repressor-like DNA-binding domains"/>
    <property type="match status" value="1"/>
</dbReference>
<dbReference type="Gene3D" id="3.40.50.2300">
    <property type="match status" value="2"/>
</dbReference>
<dbReference type="PANTHER" id="PTHR30146">
    <property type="entry name" value="LACI-RELATED TRANSCRIPTIONAL REPRESSOR"/>
    <property type="match status" value="1"/>
</dbReference>
<evidence type="ECO:0000259" key="5">
    <source>
        <dbReference type="PROSITE" id="PS50932"/>
    </source>
</evidence>
<dbReference type="Pfam" id="PF00356">
    <property type="entry name" value="LacI"/>
    <property type="match status" value="1"/>
</dbReference>
<evidence type="ECO:0000313" key="6">
    <source>
        <dbReference type="EMBL" id="HIZ24437.1"/>
    </source>
</evidence>
<evidence type="ECO:0000256" key="1">
    <source>
        <dbReference type="ARBA" id="ARBA00022491"/>
    </source>
</evidence>
<reference evidence="6" key="2">
    <citation type="submission" date="2021-04" db="EMBL/GenBank/DDBJ databases">
        <authorList>
            <person name="Gilroy R."/>
        </authorList>
    </citation>
    <scope>NUCLEOTIDE SEQUENCE</scope>
    <source>
        <strain evidence="6">CHK33-5263</strain>
    </source>
</reference>
<dbReference type="Gene3D" id="1.10.260.40">
    <property type="entry name" value="lambda repressor-like DNA-binding domains"/>
    <property type="match status" value="1"/>
</dbReference>
<keyword evidence="3" id="KW-0238">DNA-binding</keyword>
<evidence type="ECO:0000256" key="3">
    <source>
        <dbReference type="ARBA" id="ARBA00023125"/>
    </source>
</evidence>
<dbReference type="CDD" id="cd06291">
    <property type="entry name" value="PBP1_Qymf-like"/>
    <property type="match status" value="1"/>
</dbReference>
<keyword evidence="2" id="KW-0805">Transcription regulation</keyword>
<gene>
    <name evidence="6" type="ORF">H9812_03050</name>
</gene>
<protein>
    <submittedName>
        <fullName evidence="6">LacI family transcriptional regulator</fullName>
    </submittedName>
</protein>
<dbReference type="SMART" id="SM00354">
    <property type="entry name" value="HTH_LACI"/>
    <property type="match status" value="1"/>
</dbReference>
<evidence type="ECO:0000313" key="7">
    <source>
        <dbReference type="Proteomes" id="UP000824044"/>
    </source>
</evidence>
<name>A0A9D2IVX7_9FIRM</name>
<dbReference type="GO" id="GO:0000976">
    <property type="term" value="F:transcription cis-regulatory region binding"/>
    <property type="evidence" value="ECO:0007669"/>
    <property type="project" value="TreeGrafter"/>
</dbReference>
<dbReference type="Pfam" id="PF13377">
    <property type="entry name" value="Peripla_BP_3"/>
    <property type="match status" value="1"/>
</dbReference>
<organism evidence="6 7">
    <name type="scientific">Candidatus Gallimonas intestinigallinarum</name>
    <dbReference type="NCBI Taxonomy" id="2838604"/>
    <lineage>
        <taxon>Bacteria</taxon>
        <taxon>Bacillati</taxon>
        <taxon>Bacillota</taxon>
        <taxon>Clostridia</taxon>
        <taxon>Candidatus Gallimonas</taxon>
    </lineage>
</organism>
<dbReference type="PROSITE" id="PS50932">
    <property type="entry name" value="HTH_LACI_2"/>
    <property type="match status" value="1"/>
</dbReference>
<proteinExistence type="predicted"/>
<evidence type="ECO:0000256" key="2">
    <source>
        <dbReference type="ARBA" id="ARBA00023015"/>
    </source>
</evidence>
<dbReference type="InterPro" id="IPR028082">
    <property type="entry name" value="Peripla_BP_I"/>
</dbReference>
<reference evidence="6" key="1">
    <citation type="journal article" date="2021" name="PeerJ">
        <title>Extensive microbial diversity within the chicken gut microbiome revealed by metagenomics and culture.</title>
        <authorList>
            <person name="Gilroy R."/>
            <person name="Ravi A."/>
            <person name="Getino M."/>
            <person name="Pursley I."/>
            <person name="Horton D.L."/>
            <person name="Alikhan N.F."/>
            <person name="Baker D."/>
            <person name="Gharbi K."/>
            <person name="Hall N."/>
            <person name="Watson M."/>
            <person name="Adriaenssens E.M."/>
            <person name="Foster-Nyarko E."/>
            <person name="Jarju S."/>
            <person name="Secka A."/>
            <person name="Antonio M."/>
            <person name="Oren A."/>
            <person name="Chaudhuri R.R."/>
            <person name="La Ragione R."/>
            <person name="Hildebrand F."/>
            <person name="Pallen M.J."/>
        </authorList>
    </citation>
    <scope>NUCLEOTIDE SEQUENCE</scope>
    <source>
        <strain evidence="6">CHK33-5263</strain>
    </source>
</reference>
<keyword evidence="1" id="KW-0678">Repressor</keyword>
<comment type="caution">
    <text evidence="6">The sequence shown here is derived from an EMBL/GenBank/DDBJ whole genome shotgun (WGS) entry which is preliminary data.</text>
</comment>
<dbReference type="InterPro" id="IPR000843">
    <property type="entry name" value="HTH_LacI"/>
</dbReference>
<evidence type="ECO:0000256" key="4">
    <source>
        <dbReference type="ARBA" id="ARBA00023163"/>
    </source>
</evidence>
<keyword evidence="4" id="KW-0804">Transcription</keyword>
<dbReference type="AlphaFoldDB" id="A0A9D2IVX7"/>
<feature type="domain" description="HTH lacI-type" evidence="5">
    <location>
        <begin position="14"/>
        <end position="68"/>
    </location>
</feature>
<dbReference type="PROSITE" id="PS00356">
    <property type="entry name" value="HTH_LACI_1"/>
    <property type="match status" value="1"/>
</dbReference>
<dbReference type="SUPFAM" id="SSF53822">
    <property type="entry name" value="Periplasmic binding protein-like I"/>
    <property type="match status" value="1"/>
</dbReference>
<accession>A0A9D2IVX7</accession>
<sequence length="333" mass="37187">METISRCRQVMSMVTIKDVAKEAGVGVGTASRALTGNGSVRADTKAKVDAAAEKLGFVPNQLARNFKMRSTMCVAIIIPTVFHPFFAKVVNCCEVELYKLGYRLIVVNSQDDVEKETQMLNMIRQQRVDGIIFITHYEHDDIDPNLPIVSIDRHVGSGFPYVTSNNYAASYQAIKSLIDSGAQKIGCVCGATAVISETRHRYEAYIGIMHEYSRPVRLLKPLFKHGQEMEVMREYFAQYPETDALFTGSDMLASAGYHVARERGMRVPEDLQIIGYDGILDAWEAHPKLTTVRQNIPEMAKAVVDLLMKRIRGEEAPPRVEIPATLVKGETTR</sequence>